<name>A0A7M2WS97_9BACT</name>
<dbReference type="KEGG" id="hbs:IPV69_14350"/>
<gene>
    <name evidence="2" type="primary">pap</name>
    <name evidence="2" type="ORF">IPV69_14350</name>
</gene>
<feature type="domain" description="Polyphosphate kinase-2-related" evidence="1">
    <location>
        <begin position="267"/>
        <end position="488"/>
    </location>
</feature>
<protein>
    <submittedName>
        <fullName evidence="2">Polyphosphate:AMP phosphotransferase</fullName>
    </submittedName>
</protein>
<dbReference type="EMBL" id="CP063458">
    <property type="protein sequence ID" value="QOV87470.1"/>
    <property type="molecule type" value="Genomic_DNA"/>
</dbReference>
<dbReference type="Gene3D" id="3.40.50.300">
    <property type="entry name" value="P-loop containing nucleotide triphosphate hydrolases"/>
    <property type="match status" value="2"/>
</dbReference>
<dbReference type="PANTHER" id="PTHR34383">
    <property type="entry name" value="POLYPHOSPHATE:AMP PHOSPHOTRANSFERASE-RELATED"/>
    <property type="match status" value="1"/>
</dbReference>
<dbReference type="InterPro" id="IPR022488">
    <property type="entry name" value="PPK2-related"/>
</dbReference>
<reference evidence="2 3" key="1">
    <citation type="submission" date="2020-10" db="EMBL/GenBank/DDBJ databases">
        <title>Wide distribution of Phycisphaera-like planctomycetes from WD2101 soil group in peatlands and genome analysis of the first cultivated representative.</title>
        <authorList>
            <person name="Dedysh S.N."/>
            <person name="Beletsky A.V."/>
            <person name="Ivanova A."/>
            <person name="Kulichevskaya I.S."/>
            <person name="Suzina N.E."/>
            <person name="Philippov D.A."/>
            <person name="Rakitin A.L."/>
            <person name="Mardanov A.V."/>
            <person name="Ravin N.V."/>
        </authorList>
    </citation>
    <scope>NUCLEOTIDE SEQUENCE [LARGE SCALE GENOMIC DNA]</scope>
    <source>
        <strain evidence="2 3">M1803</strain>
    </source>
</reference>
<dbReference type="SUPFAM" id="SSF52540">
    <property type="entry name" value="P-loop containing nucleoside triphosphate hydrolases"/>
    <property type="match status" value="2"/>
</dbReference>
<sequence>MFEAAEIGNSIDKKVYKTEAPKTRGALLDMQRRMNERGLAVCVLIGGVEGAGKSETLNVLLEWMDPRGIQTHALRDPTDEERDRPYMWRFWRLLPPKGRMGIFLGTWYAQPMMDMFQGKPRADVDLMLDRAIEFERMLHAEHTLVIKIWLHLSKDAQDARLRELEQDSERRWRVTEADRLYRKHYDRIREIAEHTLRRTGSGESPWHIVEGADARYRQLTVAQIVLKRVNERLTQLAREASRPAPKPDRPKPAKINLLNRLDLSESLKRADYEKKLNRQQGRIAKLTRRLHRHGRSMALVFEGPDAAGKGGAIRRLIHAIDARDYQVVSISKPTDEERAHPYLWRFWRYVPGHGRMTIFDRSWYGRVLVERIEGFCRPEEWKRAYSEINEFEQQLFDSGCIVQKFYLNISPDEQLSRFKARQQTPYKQYKINDEDWRNREKWDAYEAAACEMIERTSSESAPWVLVEANDKLWARIKVLKAVADRLEESL</sequence>
<feature type="domain" description="Polyphosphate kinase-2-related" evidence="1">
    <location>
        <begin position="11"/>
        <end position="233"/>
    </location>
</feature>
<evidence type="ECO:0000259" key="1">
    <source>
        <dbReference type="Pfam" id="PF03976"/>
    </source>
</evidence>
<dbReference type="PANTHER" id="PTHR34383:SF3">
    <property type="entry name" value="POLYPHOSPHATE:AMP PHOSPHOTRANSFERASE"/>
    <property type="match status" value="1"/>
</dbReference>
<dbReference type="NCBIfam" id="TIGR03708">
    <property type="entry name" value="poly_P_AMP_trns"/>
    <property type="match status" value="1"/>
</dbReference>
<proteinExistence type="predicted"/>
<dbReference type="Pfam" id="PF03976">
    <property type="entry name" value="PPK2"/>
    <property type="match status" value="2"/>
</dbReference>
<accession>A0A7M2WS97</accession>
<dbReference type="InterPro" id="IPR027417">
    <property type="entry name" value="P-loop_NTPase"/>
</dbReference>
<evidence type="ECO:0000313" key="2">
    <source>
        <dbReference type="EMBL" id="QOV87470.1"/>
    </source>
</evidence>
<dbReference type="AlphaFoldDB" id="A0A7M2WS97"/>
<dbReference type="GO" id="GO:0043751">
    <property type="term" value="F:polyphosphate:AMP phosphotransferase activity"/>
    <property type="evidence" value="ECO:0007669"/>
    <property type="project" value="InterPro"/>
</dbReference>
<dbReference type="RefSeq" id="WP_206290373.1">
    <property type="nucleotide sequence ID" value="NZ_CP063458.1"/>
</dbReference>
<keyword evidence="3" id="KW-1185">Reference proteome</keyword>
<dbReference type="GO" id="GO:0006797">
    <property type="term" value="P:polyphosphate metabolic process"/>
    <property type="evidence" value="ECO:0007669"/>
    <property type="project" value="InterPro"/>
</dbReference>
<organism evidence="2 3">
    <name type="scientific">Humisphaera borealis</name>
    <dbReference type="NCBI Taxonomy" id="2807512"/>
    <lineage>
        <taxon>Bacteria</taxon>
        <taxon>Pseudomonadati</taxon>
        <taxon>Planctomycetota</taxon>
        <taxon>Phycisphaerae</taxon>
        <taxon>Tepidisphaerales</taxon>
        <taxon>Tepidisphaeraceae</taxon>
        <taxon>Humisphaera</taxon>
    </lineage>
</organism>
<dbReference type="InterPro" id="IPR022489">
    <property type="entry name" value="PolyP_AMP_Tfrase"/>
</dbReference>
<dbReference type="Proteomes" id="UP000593765">
    <property type="component" value="Chromosome"/>
</dbReference>
<evidence type="ECO:0000313" key="3">
    <source>
        <dbReference type="Proteomes" id="UP000593765"/>
    </source>
</evidence>